<gene>
    <name evidence="2" type="ORF">ACFFX0_06860</name>
</gene>
<keyword evidence="3" id="KW-1185">Reference proteome</keyword>
<proteinExistence type="predicted"/>
<evidence type="ECO:0000313" key="2">
    <source>
        <dbReference type="EMBL" id="MFB9070926.1"/>
    </source>
</evidence>
<name>A0ABV5FW80_9MICC</name>
<protein>
    <submittedName>
        <fullName evidence="2">Uncharacterized protein</fullName>
    </submittedName>
</protein>
<organism evidence="2 3">
    <name type="scientific">Citricoccus parietis</name>
    <dbReference type="NCBI Taxonomy" id="592307"/>
    <lineage>
        <taxon>Bacteria</taxon>
        <taxon>Bacillati</taxon>
        <taxon>Actinomycetota</taxon>
        <taxon>Actinomycetes</taxon>
        <taxon>Micrococcales</taxon>
        <taxon>Micrococcaceae</taxon>
        <taxon>Citricoccus</taxon>
    </lineage>
</organism>
<reference evidence="2 3" key="1">
    <citation type="submission" date="2024-09" db="EMBL/GenBank/DDBJ databases">
        <authorList>
            <person name="Sun Q."/>
            <person name="Mori K."/>
        </authorList>
    </citation>
    <scope>NUCLEOTIDE SEQUENCE [LARGE SCALE GENOMIC DNA]</scope>
    <source>
        <strain evidence="2 3">CCM 7609</strain>
    </source>
</reference>
<accession>A0ABV5FW80</accession>
<evidence type="ECO:0000313" key="3">
    <source>
        <dbReference type="Proteomes" id="UP001589575"/>
    </source>
</evidence>
<evidence type="ECO:0000256" key="1">
    <source>
        <dbReference type="SAM" id="MobiDB-lite"/>
    </source>
</evidence>
<comment type="caution">
    <text evidence="2">The sequence shown here is derived from an EMBL/GenBank/DDBJ whole genome shotgun (WGS) entry which is preliminary data.</text>
</comment>
<dbReference type="Proteomes" id="UP001589575">
    <property type="component" value="Unassembled WGS sequence"/>
</dbReference>
<feature type="region of interest" description="Disordered" evidence="1">
    <location>
        <begin position="1"/>
        <end position="31"/>
    </location>
</feature>
<sequence length="74" mass="7730">MVLAAYRRSGLAESLRAPCRPGGRRLPRAPGPVATAAVEGWSAGACPPCPAGLRARFRPAVPGSGPARQGRRRR</sequence>
<feature type="region of interest" description="Disordered" evidence="1">
    <location>
        <begin position="53"/>
        <end position="74"/>
    </location>
</feature>
<dbReference type="EMBL" id="JBHMFI010000001">
    <property type="protein sequence ID" value="MFB9070926.1"/>
    <property type="molecule type" value="Genomic_DNA"/>
</dbReference>